<protein>
    <submittedName>
        <fullName evidence="4">Transposase</fullName>
    </submittedName>
</protein>
<keyword evidence="5" id="KW-1185">Reference proteome</keyword>
<evidence type="ECO:0000313" key="5">
    <source>
        <dbReference type="Proteomes" id="UP000198635"/>
    </source>
</evidence>
<dbReference type="PANTHER" id="PTHR33498">
    <property type="entry name" value="TRANSPOSASE FOR INSERTION SEQUENCE ELEMENT IS1557"/>
    <property type="match status" value="1"/>
</dbReference>
<feature type="domain" description="Transposase IS204/IS1001/IS1096/IS1165 DDE" evidence="1">
    <location>
        <begin position="158"/>
        <end position="399"/>
    </location>
</feature>
<evidence type="ECO:0000259" key="2">
    <source>
        <dbReference type="Pfam" id="PF13542"/>
    </source>
</evidence>
<dbReference type="Proteomes" id="UP000198635">
    <property type="component" value="Unassembled WGS sequence"/>
</dbReference>
<feature type="domain" description="Transposase IS204/IS1001/IS1096/IS1165 helix-turn-helix" evidence="2">
    <location>
        <begin position="93"/>
        <end position="142"/>
    </location>
</feature>
<dbReference type="NCBIfam" id="NF033550">
    <property type="entry name" value="transpos_ISL3"/>
    <property type="match status" value="1"/>
</dbReference>
<dbReference type="Pfam" id="PF13542">
    <property type="entry name" value="HTH_Tnp_ISL3"/>
    <property type="match status" value="1"/>
</dbReference>
<feature type="domain" description="Transposase IS204/IS1001/IS1096/IS1165 zinc-finger" evidence="3">
    <location>
        <begin position="47"/>
        <end position="88"/>
    </location>
</feature>
<dbReference type="PANTHER" id="PTHR33498:SF1">
    <property type="entry name" value="TRANSPOSASE FOR INSERTION SEQUENCE ELEMENT IS1557"/>
    <property type="match status" value="1"/>
</dbReference>
<sequence>MLAEQIFALGLGLTPPWKVMSQRLDTEHTPTKLHLEIGADRGALYPCPECGTACKAHDFKEYTWRHLNFFQHHCYLTARLPRINCPEHGIRRVQAPWAREGSRFTLLFEQVVMSLVREMPVNAVARHVEVTDKRLWRIVRHDVSKAIAALDLKSLKAIGLDETASKRGHNYITVFIDLDRSDKPVIFATPGKGKDCLTKFCAFIEAHEGRPENIVEVVCDMSPAFLSAVEQEFKSASVTVDWFHVVQLFTKAVDDVRKLEARQTKLPDHTRWAVLKGAEKERTQHQENALLELVEQGFATAKAYRVKELLRWVRRAESKQAAKWRITHFLKHAAEYAANCPLLEPVRSALASFERHLPRILHRWHSLHTNARLEGYNGLFQAARARARGYRNVENFITMVYLIAAPIQVLVTS</sequence>
<accession>A0A1I3Z522</accession>
<dbReference type="InterPro" id="IPR002560">
    <property type="entry name" value="Transposase_DDE"/>
</dbReference>
<reference evidence="5" key="1">
    <citation type="submission" date="2016-10" db="EMBL/GenBank/DDBJ databases">
        <authorList>
            <person name="Varghese N."/>
            <person name="Submissions S."/>
        </authorList>
    </citation>
    <scope>NUCLEOTIDE SEQUENCE [LARGE SCALE GENOMIC DNA]</scope>
    <source>
        <strain evidence="5">DSM 5918</strain>
    </source>
</reference>
<gene>
    <name evidence="4" type="ORF">SAMN04488082_12259</name>
</gene>
<dbReference type="InterPro" id="IPR047951">
    <property type="entry name" value="Transpos_ISL3"/>
</dbReference>
<dbReference type="InterPro" id="IPR032877">
    <property type="entry name" value="Transposase_HTH"/>
</dbReference>
<dbReference type="RefSeq" id="WP_092378623.1">
    <property type="nucleotide sequence ID" value="NZ_FORX01000022.1"/>
</dbReference>
<proteinExistence type="predicted"/>
<evidence type="ECO:0000259" key="3">
    <source>
        <dbReference type="Pfam" id="PF14690"/>
    </source>
</evidence>
<evidence type="ECO:0000313" key="4">
    <source>
        <dbReference type="EMBL" id="SFK39194.1"/>
    </source>
</evidence>
<dbReference type="Pfam" id="PF14690">
    <property type="entry name" value="Zn_ribbon_ISL3"/>
    <property type="match status" value="1"/>
</dbReference>
<dbReference type="AlphaFoldDB" id="A0A1I3Z522"/>
<evidence type="ECO:0000259" key="1">
    <source>
        <dbReference type="Pfam" id="PF01610"/>
    </source>
</evidence>
<dbReference type="Pfam" id="PF01610">
    <property type="entry name" value="DDE_Tnp_ISL3"/>
    <property type="match status" value="1"/>
</dbReference>
<organism evidence="4 5">
    <name type="scientific">Desulfomicrobium apsheronum</name>
    <dbReference type="NCBI Taxonomy" id="52560"/>
    <lineage>
        <taxon>Bacteria</taxon>
        <taxon>Pseudomonadati</taxon>
        <taxon>Thermodesulfobacteriota</taxon>
        <taxon>Desulfovibrionia</taxon>
        <taxon>Desulfovibrionales</taxon>
        <taxon>Desulfomicrobiaceae</taxon>
        <taxon>Desulfomicrobium</taxon>
    </lineage>
</organism>
<dbReference type="STRING" id="52560.SAMN04488082_12259"/>
<dbReference type="OrthoDB" id="46712at2"/>
<dbReference type="EMBL" id="FORX01000022">
    <property type="protein sequence ID" value="SFK39194.1"/>
    <property type="molecule type" value="Genomic_DNA"/>
</dbReference>
<name>A0A1I3Z522_9BACT</name>
<dbReference type="InterPro" id="IPR029261">
    <property type="entry name" value="Transposase_Znf"/>
</dbReference>